<proteinExistence type="predicted"/>
<accession>A0ACC2WV59</accession>
<sequence>MAALFAALPALASEIAPVATVLSSAASFANSAKNIASKPAAGPKDSLKNDKNRWLVCTVKNMTDFPVLVMAHYSNSGRYDDPPERIEPFSTMTFTCCEKDNSFMTGATGGQAFYINVDHGHQFYFGVGYCNPTMGSTKAGAYKASADEVKDIQSDKKDAQTKVAEKAYDAASEEGNKIESDYYRAKDEEGKDVVFQFEVSASAGQKTVYTISEVRDYRTVV</sequence>
<evidence type="ECO:0000313" key="1">
    <source>
        <dbReference type="EMBL" id="KAJ9115363.1"/>
    </source>
</evidence>
<keyword evidence="2" id="KW-1185">Reference proteome</keyword>
<gene>
    <name evidence="1" type="ORF">QFC24_006978</name>
</gene>
<comment type="caution">
    <text evidence="1">The sequence shown here is derived from an EMBL/GenBank/DDBJ whole genome shotgun (WGS) entry which is preliminary data.</text>
</comment>
<dbReference type="Proteomes" id="UP001234202">
    <property type="component" value="Unassembled WGS sequence"/>
</dbReference>
<dbReference type="EMBL" id="JASBWV010000044">
    <property type="protein sequence ID" value="KAJ9115363.1"/>
    <property type="molecule type" value="Genomic_DNA"/>
</dbReference>
<protein>
    <submittedName>
        <fullName evidence="1">Uncharacterized protein</fullName>
    </submittedName>
</protein>
<reference evidence="1" key="1">
    <citation type="submission" date="2023-04" db="EMBL/GenBank/DDBJ databases">
        <title>Draft Genome sequencing of Naganishia species isolated from polar environments using Oxford Nanopore Technology.</title>
        <authorList>
            <person name="Leo P."/>
            <person name="Venkateswaran K."/>
        </authorList>
    </citation>
    <scope>NUCLEOTIDE SEQUENCE</scope>
    <source>
        <strain evidence="1">DBVPG 5303</strain>
    </source>
</reference>
<evidence type="ECO:0000313" key="2">
    <source>
        <dbReference type="Proteomes" id="UP001234202"/>
    </source>
</evidence>
<organism evidence="1 2">
    <name type="scientific">Naganishia onofrii</name>
    <dbReference type="NCBI Taxonomy" id="1851511"/>
    <lineage>
        <taxon>Eukaryota</taxon>
        <taxon>Fungi</taxon>
        <taxon>Dikarya</taxon>
        <taxon>Basidiomycota</taxon>
        <taxon>Agaricomycotina</taxon>
        <taxon>Tremellomycetes</taxon>
        <taxon>Filobasidiales</taxon>
        <taxon>Filobasidiaceae</taxon>
        <taxon>Naganishia</taxon>
    </lineage>
</organism>
<name>A0ACC2WV59_9TREE</name>